<sequence>MSRADRPEIRATEASTPPHGSSARLEADRPRLPVAVAAGAVLGLALLGPSPALAETTAAGGPSRSGGTAVVGASLLSASAAGQEPRPAAAEQAAGERSTDRQPITEVVLDDTAGIIDPAQLERDLAEIEFRGPVKVAVYTERGASLDHLSDDRASQEFNGRVLQHARSARPEWISQDGQKWADGLLIYALDPDNRIMGVYAGEDLDLSLGQQESIREAATGAAREAKWTDAAVDAVDEAAELIARPWYQNPVVYLGAGGAALAGGGVGAGLAYHRRKLRKQTRSNLEASRTHLTNVTMDMEATEVNASTVPTDNPYGAALMERFRGFKQRSIDLTEELESLEALDRKQHHKADIVRRASRLKTEAQTLDALDDTIGAANTFLNRHPGWEDAWDLQTTPLREDLDGAEQLLDDLDSSVHGSPAAQALSSSVTSMRQRLTALGAELSEQQATPEAALDELDRMRQDFTDRLDALAEAQIDAYAKTSKERVAMRRSMDDQRRTRRPRRSGSILDTTHDSGFYWRVWSYSAGYNAGRSSVDESRSSSSSSSGTGYGSGGGSFSGSGSSGRF</sequence>
<dbReference type="EMBL" id="SPKT01000026">
    <property type="protein sequence ID" value="TFH98033.1"/>
    <property type="molecule type" value="Genomic_DNA"/>
</dbReference>
<dbReference type="Proteomes" id="UP000297477">
    <property type="component" value="Unassembled WGS sequence"/>
</dbReference>
<evidence type="ECO:0000313" key="5">
    <source>
        <dbReference type="Proteomes" id="UP000297477"/>
    </source>
</evidence>
<protein>
    <submittedName>
        <fullName evidence="4">DUF5129 domain-containing protein</fullName>
    </submittedName>
</protein>
<comment type="caution">
    <text evidence="4">The sequence shown here is derived from an EMBL/GenBank/DDBJ whole genome shotgun (WGS) entry which is preliminary data.</text>
</comment>
<feature type="compositionally biased region" description="Basic and acidic residues" evidence="1">
    <location>
        <begin position="1"/>
        <end position="11"/>
    </location>
</feature>
<accession>A0ABY2K063</accession>
<keyword evidence="2" id="KW-0812">Transmembrane</keyword>
<feature type="compositionally biased region" description="Low complexity" evidence="1">
    <location>
        <begin position="80"/>
        <end position="96"/>
    </location>
</feature>
<feature type="region of interest" description="Disordered" evidence="1">
    <location>
        <begin position="80"/>
        <end position="104"/>
    </location>
</feature>
<evidence type="ECO:0000256" key="1">
    <source>
        <dbReference type="SAM" id="MobiDB-lite"/>
    </source>
</evidence>
<dbReference type="Gene3D" id="3.10.310.50">
    <property type="match status" value="1"/>
</dbReference>
<keyword evidence="5" id="KW-1185">Reference proteome</keyword>
<proteinExistence type="predicted"/>
<feature type="region of interest" description="Disordered" evidence="1">
    <location>
        <begin position="534"/>
        <end position="567"/>
    </location>
</feature>
<gene>
    <name evidence="4" type="ORF">E4A49_10630</name>
</gene>
<organism evidence="4 5">
    <name type="scientific">Micrococcus lylae</name>
    <dbReference type="NCBI Taxonomy" id="1273"/>
    <lineage>
        <taxon>Bacteria</taxon>
        <taxon>Bacillati</taxon>
        <taxon>Actinomycetota</taxon>
        <taxon>Actinomycetes</taxon>
        <taxon>Micrococcales</taxon>
        <taxon>Micrococcaceae</taxon>
        <taxon>Micrococcus</taxon>
    </lineage>
</organism>
<feature type="region of interest" description="Disordered" evidence="1">
    <location>
        <begin position="1"/>
        <end position="29"/>
    </location>
</feature>
<feature type="compositionally biased region" description="Gly residues" evidence="1">
    <location>
        <begin position="549"/>
        <end position="567"/>
    </location>
</feature>
<feature type="region of interest" description="Disordered" evidence="1">
    <location>
        <begin position="484"/>
        <end position="510"/>
    </location>
</feature>
<name>A0ABY2K063_9MICC</name>
<evidence type="ECO:0000313" key="4">
    <source>
        <dbReference type="EMBL" id="TFH98033.1"/>
    </source>
</evidence>
<feature type="domain" description="DUF5129" evidence="3">
    <location>
        <begin position="109"/>
        <end position="458"/>
    </location>
</feature>
<keyword evidence="2" id="KW-0472">Membrane</keyword>
<evidence type="ECO:0000259" key="3">
    <source>
        <dbReference type="Pfam" id="PF17173"/>
    </source>
</evidence>
<dbReference type="Pfam" id="PF17173">
    <property type="entry name" value="DUF5129"/>
    <property type="match status" value="1"/>
</dbReference>
<reference evidence="4 5" key="1">
    <citation type="submission" date="2019-03" db="EMBL/GenBank/DDBJ databases">
        <title>Reclassification of Micrococcus aloeverae and Micrococcus yunnanensis as later heterotypic synonyms of Micrococcus luteus.</title>
        <authorList>
            <person name="Huang C.-H."/>
        </authorList>
    </citation>
    <scope>NUCLEOTIDE SEQUENCE [LARGE SCALE GENOMIC DNA]</scope>
    <source>
        <strain evidence="4 5">BCRC 12151</strain>
    </source>
</reference>
<feature type="transmembrane region" description="Helical" evidence="2">
    <location>
        <begin position="252"/>
        <end position="273"/>
    </location>
</feature>
<evidence type="ECO:0000256" key="2">
    <source>
        <dbReference type="SAM" id="Phobius"/>
    </source>
</evidence>
<keyword evidence="2" id="KW-1133">Transmembrane helix</keyword>
<dbReference type="InterPro" id="IPR033435">
    <property type="entry name" value="DUF5129"/>
</dbReference>
<feature type="compositionally biased region" description="Basic and acidic residues" evidence="1">
    <location>
        <begin position="484"/>
        <end position="498"/>
    </location>
</feature>
<dbReference type="RefSeq" id="WP_067191576.1">
    <property type="nucleotide sequence ID" value="NZ_SPKT01000026.1"/>
</dbReference>